<keyword evidence="3" id="KW-1185">Reference proteome</keyword>
<organism evidence="2 3">
    <name type="scientific">Aspergillus turcosus</name>
    <dbReference type="NCBI Taxonomy" id="1245748"/>
    <lineage>
        <taxon>Eukaryota</taxon>
        <taxon>Fungi</taxon>
        <taxon>Dikarya</taxon>
        <taxon>Ascomycota</taxon>
        <taxon>Pezizomycotina</taxon>
        <taxon>Eurotiomycetes</taxon>
        <taxon>Eurotiomycetidae</taxon>
        <taxon>Eurotiales</taxon>
        <taxon>Aspergillaceae</taxon>
        <taxon>Aspergillus</taxon>
        <taxon>Aspergillus subgen. Fumigati</taxon>
    </lineage>
</organism>
<dbReference type="InterPro" id="IPR011009">
    <property type="entry name" value="Kinase-like_dom_sf"/>
</dbReference>
<protein>
    <recommendedName>
        <fullName evidence="1">Protein kinase domain-containing protein</fullName>
    </recommendedName>
</protein>
<dbReference type="PROSITE" id="PS50011">
    <property type="entry name" value="PROTEIN_KINASE_DOM"/>
    <property type="match status" value="1"/>
</dbReference>
<evidence type="ECO:0000313" key="2">
    <source>
        <dbReference type="EMBL" id="RLL93604.1"/>
    </source>
</evidence>
<dbReference type="SUPFAM" id="SSF56112">
    <property type="entry name" value="Protein kinase-like (PK-like)"/>
    <property type="match status" value="1"/>
</dbReference>
<dbReference type="SMART" id="SM00220">
    <property type="entry name" value="S_TKc"/>
    <property type="match status" value="1"/>
</dbReference>
<dbReference type="GO" id="GO:0005524">
    <property type="term" value="F:ATP binding"/>
    <property type="evidence" value="ECO:0007669"/>
    <property type="project" value="InterPro"/>
</dbReference>
<evidence type="ECO:0000313" key="3">
    <source>
        <dbReference type="Proteomes" id="UP000215289"/>
    </source>
</evidence>
<name>A0A397H252_9EURO</name>
<dbReference type="Proteomes" id="UP000215289">
    <property type="component" value="Unassembled WGS sequence"/>
</dbReference>
<dbReference type="STRING" id="1245748.A0A397H252"/>
<sequence length="462" mass="53245">MPIYIYTECDYEIVPPMPEWGSLPLDIYLLEQWDAPYPENKTAEEHRRRLVRQFIGLGVPGREPYHQRAQSAPLQPTESQIETILRPLRPDSLRRYAAYVGSEEEGLWLRTCYDPEKEDTHKSLFNDFAYHNDAIGYHSLVPDDKELFVDLDVAGLLEIFPERVTNEREIENTEKRERELLEIFEREEEDEISLSDLELDPAVFAWHYWFYHAACVVIHLFVEDKKALDDWKVLDVPLDDCGNVVRQFRQDEQSASCDGSWYSGGWKELFRWAGDIREIGPAYLPGGVRVLSQGYSKIRVQSLPTRAPEVWQGLGCFHSSDVWSFGVTGPIFGAKDKIVENLTEAWCIAKIRRLVGPIGPPISNRDYEEEFLIAEHLESSTFTHPDTGLETPFIEVGSLREELEKLPGPKISPELLDLIEFLLVVDHRKRPTAAEALQHPYLQSLEVAEYNITSISLTYNTF</sequence>
<accession>A0A397H252</accession>
<dbReference type="EMBL" id="NIDN02000287">
    <property type="protein sequence ID" value="RLL93604.1"/>
    <property type="molecule type" value="Genomic_DNA"/>
</dbReference>
<proteinExistence type="predicted"/>
<evidence type="ECO:0000259" key="1">
    <source>
        <dbReference type="PROSITE" id="PS50011"/>
    </source>
</evidence>
<dbReference type="InterPro" id="IPR000719">
    <property type="entry name" value="Prot_kinase_dom"/>
</dbReference>
<gene>
    <name evidence="2" type="ORF">CFD26_102807</name>
</gene>
<dbReference type="Gene3D" id="1.10.510.10">
    <property type="entry name" value="Transferase(Phosphotransferase) domain 1"/>
    <property type="match status" value="1"/>
</dbReference>
<dbReference type="GO" id="GO:0004672">
    <property type="term" value="F:protein kinase activity"/>
    <property type="evidence" value="ECO:0007669"/>
    <property type="project" value="InterPro"/>
</dbReference>
<reference evidence="2 3" key="1">
    <citation type="submission" date="2018-08" db="EMBL/GenBank/DDBJ databases">
        <title>Draft genome sequences of two Aspergillus turcosus clinical strains isolated from bronchoalveolar lavage fluid: one azole-susceptible and the other azole-resistant.</title>
        <authorList>
            <person name="Parent-Michaud M."/>
            <person name="Dufresne P.J."/>
            <person name="Fournier E."/>
            <person name="Martineau C."/>
            <person name="Moreira S."/>
            <person name="Perkins V."/>
            <person name="De Repentigny L."/>
            <person name="Dufresne S.F."/>
        </authorList>
    </citation>
    <scope>NUCLEOTIDE SEQUENCE [LARGE SCALE GENOMIC DNA]</scope>
    <source>
        <strain evidence="2">HMR AF 1038</strain>
    </source>
</reference>
<comment type="caution">
    <text evidence="2">The sequence shown here is derived from an EMBL/GenBank/DDBJ whole genome shotgun (WGS) entry which is preliminary data.</text>
</comment>
<dbReference type="OrthoDB" id="4364812at2759"/>
<dbReference type="AlphaFoldDB" id="A0A397H252"/>
<feature type="domain" description="Protein kinase" evidence="1">
    <location>
        <begin position="49"/>
        <end position="442"/>
    </location>
</feature>